<dbReference type="RefSeq" id="WP_111471430.1">
    <property type="nucleotide sequence ID" value="NZ_QLIX01000017.1"/>
</dbReference>
<evidence type="ECO:0000313" key="3">
    <source>
        <dbReference type="Proteomes" id="UP000249065"/>
    </source>
</evidence>
<gene>
    <name evidence="2" type="ORF">DOO78_18925</name>
</gene>
<dbReference type="GO" id="GO:0003688">
    <property type="term" value="F:DNA replication origin binding"/>
    <property type="evidence" value="ECO:0007669"/>
    <property type="project" value="TreeGrafter"/>
</dbReference>
<dbReference type="Pfam" id="PF22688">
    <property type="entry name" value="Hda_lid"/>
    <property type="match status" value="1"/>
</dbReference>
<dbReference type="Gene3D" id="3.40.50.300">
    <property type="entry name" value="P-loop containing nucleotide triphosphate hydrolases"/>
    <property type="match status" value="1"/>
</dbReference>
<evidence type="ECO:0000313" key="2">
    <source>
        <dbReference type="EMBL" id="RAI57458.1"/>
    </source>
</evidence>
<proteinExistence type="predicted"/>
<reference evidence="3" key="1">
    <citation type="submission" date="2018-06" db="EMBL/GenBank/DDBJ databases">
        <authorList>
            <person name="Khan S.A."/>
        </authorList>
    </citation>
    <scope>NUCLEOTIDE SEQUENCE [LARGE SCALE GENOMIC DNA]</scope>
    <source>
        <strain evidence="3">DB-1506</strain>
    </source>
</reference>
<dbReference type="AlphaFoldDB" id="A0A327MBC9"/>
<dbReference type="PANTHER" id="PTHR30050">
    <property type="entry name" value="CHROMOSOMAL REPLICATION INITIATOR PROTEIN DNAA"/>
    <property type="match status" value="1"/>
</dbReference>
<dbReference type="EMBL" id="QLIX01000017">
    <property type="protein sequence ID" value="RAI57458.1"/>
    <property type="molecule type" value="Genomic_DNA"/>
</dbReference>
<dbReference type="Proteomes" id="UP000249065">
    <property type="component" value="Unassembled WGS sequence"/>
</dbReference>
<keyword evidence="3" id="KW-1185">Reference proteome</keyword>
<dbReference type="InterPro" id="IPR027417">
    <property type="entry name" value="P-loop_NTPase"/>
</dbReference>
<dbReference type="OrthoDB" id="7390113at2"/>
<dbReference type="GO" id="GO:0005886">
    <property type="term" value="C:plasma membrane"/>
    <property type="evidence" value="ECO:0007669"/>
    <property type="project" value="TreeGrafter"/>
</dbReference>
<comment type="caution">
    <text evidence="2">The sequence shown here is derived from an EMBL/GenBank/DDBJ whole genome shotgun (WGS) entry which is preliminary data.</text>
</comment>
<name>A0A327MBC9_9PROT</name>
<feature type="domain" description="Hda lid" evidence="1">
    <location>
        <begin position="166"/>
        <end position="226"/>
    </location>
</feature>
<dbReference type="SUPFAM" id="SSF52540">
    <property type="entry name" value="P-loop containing nucleoside triphosphate hydrolases"/>
    <property type="match status" value="1"/>
</dbReference>
<sequence>MPPEGRPPIPPPAPRQLALPLPVAASWAEEELLEDASNVEALAWLQRPDRWPGGRLGLFGPAATGKTHMLRGLAAARRWPALDGLALRGLPEVPAGAGLVLDDADCAPEEEALLHLLNLCAERDQRLLLVGREAPARWRVALPDLRSRLRAMTAVAVHPPSDALLAALLRRHFRLRQLRVERGVQDWLLARLPREAAAMAEAAARLDRAALAAGGRVTRALARAVLADWPELGDAVEDDDSMAIREADWPSTPTLL</sequence>
<accession>A0A327MBC9</accession>
<evidence type="ECO:0000259" key="1">
    <source>
        <dbReference type="Pfam" id="PF22688"/>
    </source>
</evidence>
<organism evidence="2 3">
    <name type="scientific">Roseicella frigidaeris</name>
    <dbReference type="NCBI Taxonomy" id="2230885"/>
    <lineage>
        <taxon>Bacteria</taxon>
        <taxon>Pseudomonadati</taxon>
        <taxon>Pseudomonadota</taxon>
        <taxon>Alphaproteobacteria</taxon>
        <taxon>Acetobacterales</taxon>
        <taxon>Roseomonadaceae</taxon>
        <taxon>Roseicella</taxon>
    </lineage>
</organism>
<protein>
    <submittedName>
        <fullName evidence="2">Chromosomal replication initiator DnaA</fullName>
    </submittedName>
</protein>
<dbReference type="Gene3D" id="1.10.8.60">
    <property type="match status" value="1"/>
</dbReference>
<dbReference type="PANTHER" id="PTHR30050:SF5">
    <property type="entry name" value="DNAA REGULATORY INACTIVATOR HDA"/>
    <property type="match status" value="1"/>
</dbReference>
<dbReference type="InterPro" id="IPR055199">
    <property type="entry name" value="Hda_lid"/>
</dbReference>
<dbReference type="GO" id="GO:0006270">
    <property type="term" value="P:DNA replication initiation"/>
    <property type="evidence" value="ECO:0007669"/>
    <property type="project" value="TreeGrafter"/>
</dbReference>